<dbReference type="AlphaFoldDB" id="A0A1W1Y1S2"/>
<comment type="similarity">
    <text evidence="1 2">Belongs to the UPF0178 family.</text>
</comment>
<reference evidence="4" key="1">
    <citation type="submission" date="2017-04" db="EMBL/GenBank/DDBJ databases">
        <authorList>
            <person name="Varghese N."/>
            <person name="Submissions S."/>
        </authorList>
    </citation>
    <scope>NUCLEOTIDE SEQUENCE [LARGE SCALE GENOMIC DNA]</scope>
    <source>
        <strain evidence="4">DSM 21500</strain>
    </source>
</reference>
<dbReference type="PANTHER" id="PTHR35146:SF1">
    <property type="entry name" value="UPF0178 PROTEIN YAII"/>
    <property type="match status" value="1"/>
</dbReference>
<evidence type="ECO:0000256" key="1">
    <source>
        <dbReference type="ARBA" id="ARBA00008522"/>
    </source>
</evidence>
<dbReference type="RefSeq" id="WP_084097682.1">
    <property type="nucleotide sequence ID" value="NZ_FWXK01000001.1"/>
</dbReference>
<evidence type="ECO:0000256" key="2">
    <source>
        <dbReference type="HAMAP-Rule" id="MF_00489"/>
    </source>
</evidence>
<protein>
    <recommendedName>
        <fullName evidence="2">UPF0178 protein SAMN04487984_0058</fullName>
    </recommendedName>
</protein>
<dbReference type="HAMAP" id="MF_00489">
    <property type="entry name" value="UPF0178"/>
    <property type="match status" value="1"/>
</dbReference>
<dbReference type="InterPro" id="IPR003791">
    <property type="entry name" value="UPF0178"/>
</dbReference>
<name>A0A1W1Y1S2_9LACT</name>
<dbReference type="EMBL" id="FWXK01000001">
    <property type="protein sequence ID" value="SMC30160.1"/>
    <property type="molecule type" value="Genomic_DNA"/>
</dbReference>
<dbReference type="Pfam" id="PF02639">
    <property type="entry name" value="DUF188"/>
    <property type="match status" value="1"/>
</dbReference>
<accession>A0A1W1Y1S2</accession>
<evidence type="ECO:0000313" key="4">
    <source>
        <dbReference type="Proteomes" id="UP000243884"/>
    </source>
</evidence>
<dbReference type="PANTHER" id="PTHR35146">
    <property type="entry name" value="UPF0178 PROTEIN YAII"/>
    <property type="match status" value="1"/>
</dbReference>
<proteinExistence type="inferred from homology"/>
<dbReference type="NCBIfam" id="NF001095">
    <property type="entry name" value="PRK00124.1"/>
    <property type="match status" value="1"/>
</dbReference>
<dbReference type="OrthoDB" id="9798918at2"/>
<gene>
    <name evidence="3" type="ORF">SAMN04487984_0058</name>
</gene>
<organism evidence="3 4">
    <name type="scientific">Aerococcus suis</name>
    <dbReference type="NCBI Taxonomy" id="371602"/>
    <lineage>
        <taxon>Bacteria</taxon>
        <taxon>Bacillati</taxon>
        <taxon>Bacillota</taxon>
        <taxon>Bacilli</taxon>
        <taxon>Lactobacillales</taxon>
        <taxon>Aerococcaceae</taxon>
        <taxon>Aerococcus</taxon>
    </lineage>
</organism>
<sequence length="152" mass="17311">MKILIDGDGSPVKQEAISVAMLYDIPVVIVTSIAHYTSQPDNPLVTIHYVEKGPDSADYEIFKLTNKGDVVITQDYGLASLLLNKAYVIHHNGKEYHKNSIDTLLTQRFLSQKERLKGHHTKGPRQFTQKDRDYFTNQLNQLIECILLTNKQ</sequence>
<evidence type="ECO:0000313" key="3">
    <source>
        <dbReference type="EMBL" id="SMC30160.1"/>
    </source>
</evidence>
<dbReference type="STRING" id="371602.SAMN04487984_0058"/>
<dbReference type="Proteomes" id="UP000243884">
    <property type="component" value="Unassembled WGS sequence"/>
</dbReference>
<keyword evidence="4" id="KW-1185">Reference proteome</keyword>